<dbReference type="InterPro" id="IPR011333">
    <property type="entry name" value="SKP1/BTB/POZ_sf"/>
</dbReference>
<evidence type="ECO:0008006" key="3">
    <source>
        <dbReference type="Google" id="ProtNLM"/>
    </source>
</evidence>
<reference evidence="1 2" key="1">
    <citation type="submission" date="2023-05" db="EMBL/GenBank/DDBJ databases">
        <title>A 100% complete, gapless, phased diploid assembly of the Scenedesmus obliquus UTEX 3031 genome.</title>
        <authorList>
            <person name="Biondi T.C."/>
            <person name="Hanschen E.R."/>
            <person name="Kwon T."/>
            <person name="Eng W."/>
            <person name="Kruse C.P.S."/>
            <person name="Koehler S.I."/>
            <person name="Kunde Y."/>
            <person name="Gleasner C.D."/>
            <person name="You Mak K.T."/>
            <person name="Polle J."/>
            <person name="Hovde B.T."/>
            <person name="Starkenburg S.R."/>
        </authorList>
    </citation>
    <scope>NUCLEOTIDE SEQUENCE [LARGE SCALE GENOMIC DNA]</scope>
    <source>
        <strain evidence="1 2">DOE0152z</strain>
    </source>
</reference>
<evidence type="ECO:0000313" key="1">
    <source>
        <dbReference type="EMBL" id="WIA20820.1"/>
    </source>
</evidence>
<name>A0ABY8UHR2_TETOB</name>
<proteinExistence type="predicted"/>
<evidence type="ECO:0000313" key="2">
    <source>
        <dbReference type="Proteomes" id="UP001244341"/>
    </source>
</evidence>
<keyword evidence="2" id="KW-1185">Reference proteome</keyword>
<dbReference type="Gene3D" id="3.30.710.10">
    <property type="entry name" value="Potassium Channel Kv1.1, Chain A"/>
    <property type="match status" value="1"/>
</dbReference>
<dbReference type="EMBL" id="CP126219">
    <property type="protein sequence ID" value="WIA20820.1"/>
    <property type="molecule type" value="Genomic_DNA"/>
</dbReference>
<organism evidence="1 2">
    <name type="scientific">Tetradesmus obliquus</name>
    <name type="common">Green alga</name>
    <name type="synonym">Acutodesmus obliquus</name>
    <dbReference type="NCBI Taxonomy" id="3088"/>
    <lineage>
        <taxon>Eukaryota</taxon>
        <taxon>Viridiplantae</taxon>
        <taxon>Chlorophyta</taxon>
        <taxon>core chlorophytes</taxon>
        <taxon>Chlorophyceae</taxon>
        <taxon>CS clade</taxon>
        <taxon>Sphaeropleales</taxon>
        <taxon>Scenedesmaceae</taxon>
        <taxon>Tetradesmus</taxon>
    </lineage>
</organism>
<sequence length="345" mass="37151">MAQFKPDYEHLYMQEEFSDVKLVIKDESETTAAGQKRRRKSTARTIPGHCLLLLGHSGYCKAKLENWKNEQGSSTRSAKGAKQPLEIVMPVPAGQEELAELLIKGMYQKQPSIAQDLNHEQLLQLMLLADRFEVPKANTHCPALKKYPAWGAEQRPASAKQPVIEWQLPLSLVQAAVEKHLSSSSDRTTIGASSTHIVQGQPAYIDAVIDSSSSNSGSSSDSGSGSGSGKELDIAAFLQLQDLPTNAVRKVSARLAILEPKLADGAAGRGRQVAGPEIHSFELHDTFMSKEFGKGGELVKLGAVASWEAAEAALRQKRLVHAGGPGDAAAAGPHLLVRVELLELL</sequence>
<protein>
    <recommendedName>
        <fullName evidence="3">BTB domain-containing protein</fullName>
    </recommendedName>
</protein>
<accession>A0ABY8UHR2</accession>
<dbReference type="Proteomes" id="UP001244341">
    <property type="component" value="Chromosome 12b"/>
</dbReference>
<gene>
    <name evidence="1" type="ORF">OEZ85_005175</name>
</gene>